<comment type="caution">
    <text evidence="1">The sequence shown here is derived from an EMBL/GenBank/DDBJ whole genome shotgun (WGS) entry which is preliminary data.</text>
</comment>
<evidence type="ECO:0000313" key="2">
    <source>
        <dbReference type="Proteomes" id="UP001164539"/>
    </source>
</evidence>
<protein>
    <submittedName>
        <fullName evidence="1">Cytochrome P450</fullName>
    </submittedName>
</protein>
<gene>
    <name evidence="1" type="ORF">OWV82_004148</name>
</gene>
<proteinExistence type="predicted"/>
<accession>A0ACC1YNZ3</accession>
<name>A0ACC1YNZ3_MELAZ</name>
<evidence type="ECO:0000313" key="1">
    <source>
        <dbReference type="EMBL" id="KAJ4725253.1"/>
    </source>
</evidence>
<dbReference type="Proteomes" id="UP001164539">
    <property type="component" value="Chromosome 2"/>
</dbReference>
<reference evidence="1 2" key="1">
    <citation type="journal article" date="2023" name="Science">
        <title>Complex scaffold remodeling in plant triterpene biosynthesis.</title>
        <authorList>
            <person name="De La Pena R."/>
            <person name="Hodgson H."/>
            <person name="Liu J.C."/>
            <person name="Stephenson M.J."/>
            <person name="Martin A.C."/>
            <person name="Owen C."/>
            <person name="Harkess A."/>
            <person name="Leebens-Mack J."/>
            <person name="Jimenez L.E."/>
            <person name="Osbourn A."/>
            <person name="Sattely E.S."/>
        </authorList>
    </citation>
    <scope>NUCLEOTIDE SEQUENCE [LARGE SCALE GENOMIC DNA]</scope>
    <source>
        <strain evidence="2">cv. JPN11</strain>
        <tissue evidence="1">Leaf</tissue>
    </source>
</reference>
<organism evidence="1 2">
    <name type="scientific">Melia azedarach</name>
    <name type="common">Chinaberry tree</name>
    <dbReference type="NCBI Taxonomy" id="155640"/>
    <lineage>
        <taxon>Eukaryota</taxon>
        <taxon>Viridiplantae</taxon>
        <taxon>Streptophyta</taxon>
        <taxon>Embryophyta</taxon>
        <taxon>Tracheophyta</taxon>
        <taxon>Spermatophyta</taxon>
        <taxon>Magnoliopsida</taxon>
        <taxon>eudicotyledons</taxon>
        <taxon>Gunneridae</taxon>
        <taxon>Pentapetalae</taxon>
        <taxon>rosids</taxon>
        <taxon>malvids</taxon>
        <taxon>Sapindales</taxon>
        <taxon>Meliaceae</taxon>
        <taxon>Melia</taxon>
    </lineage>
</organism>
<keyword evidence="2" id="KW-1185">Reference proteome</keyword>
<dbReference type="EMBL" id="CM051395">
    <property type="protein sequence ID" value="KAJ4725253.1"/>
    <property type="molecule type" value="Genomic_DNA"/>
</dbReference>
<sequence>MDLVFLSLILLAFVVFFFILKRSKDRNLNLPPGPPRLPIIGNLHQMATGDPLPHRALRDLANQYGPLMYLQLGEVTTIVVSSPEYAKEVTTTHDLIFASRPHVPAAKILSYNYTDIAFAPYGPYWRQLRKICVMELLSPKTSPVFPTTFGNKTKDIELFQVVIAEATKMFAGSNIADMFPSITFLQSVTGLKAKIERMHQKTDRILTNIIDEHKVRRASGKSQKVEDLVDVLLNLQESGNLESPMTGENVKAVIMDVFSAGTETSATTVDWTMSELMRNPKVMKKAQAEVREVFNRRGKVDEAGLEEMQYLKLIIKETLRLRPSAPMLFPRECAETCNINGYDIPAKANVLVNVWAMTRDPKYWTEPDSYIPERFLDSSIDFKGTNYEYIPFGSGRRMCPGMTYASANIELPLAMLLYHFDWILPNGMKPEEMDMTEGFGVTVRRKQDLCLIPIPYQPSPVE</sequence>